<reference evidence="2 3" key="1">
    <citation type="journal article" date="2018" name="PLoS Genet.">
        <title>Population sequencing reveals clonal diversity and ancestral inbreeding in the grapevine cultivar Chardonnay.</title>
        <authorList>
            <person name="Roach M.J."/>
            <person name="Johnson D.L."/>
            <person name="Bohlmann J."/>
            <person name="van Vuuren H.J."/>
            <person name="Jones S.J."/>
            <person name="Pretorius I.S."/>
            <person name="Schmidt S.A."/>
            <person name="Borneman A.R."/>
        </authorList>
    </citation>
    <scope>NUCLEOTIDE SEQUENCE [LARGE SCALE GENOMIC DNA]</scope>
    <source>
        <strain evidence="3">cv. Chardonnay</strain>
        <tissue evidence="2">Leaf</tissue>
    </source>
</reference>
<comment type="caution">
    <text evidence="2">The sequence shown here is derived from an EMBL/GenBank/DDBJ whole genome shotgun (WGS) entry which is preliminary data.</text>
</comment>
<dbReference type="PANTHER" id="PTHR47213">
    <property type="entry name" value="OS07G0567300 PROTEIN"/>
    <property type="match status" value="1"/>
</dbReference>
<dbReference type="Proteomes" id="UP000288805">
    <property type="component" value="Unassembled WGS sequence"/>
</dbReference>
<dbReference type="EMBL" id="QGNW01000692">
    <property type="protein sequence ID" value="RVW65175.1"/>
    <property type="molecule type" value="Genomic_DNA"/>
</dbReference>
<dbReference type="AlphaFoldDB" id="A0A438FZ52"/>
<gene>
    <name evidence="2" type="ORF">CK203_035752</name>
</gene>
<evidence type="ECO:0000313" key="2">
    <source>
        <dbReference type="EMBL" id="RVW65175.1"/>
    </source>
</evidence>
<dbReference type="PANTHER" id="PTHR47213:SF1">
    <property type="entry name" value="OS07G0567300 PROTEIN"/>
    <property type="match status" value="1"/>
</dbReference>
<proteinExistence type="predicted"/>
<evidence type="ECO:0000313" key="3">
    <source>
        <dbReference type="Proteomes" id="UP000288805"/>
    </source>
</evidence>
<dbReference type="InterPro" id="IPR044789">
    <property type="entry name" value="Put_A1-4-GlycosylTfrase_plant"/>
</dbReference>
<evidence type="ECO:0000256" key="1">
    <source>
        <dbReference type="SAM" id="MobiDB-lite"/>
    </source>
</evidence>
<sequence>MLRTLRSRRRPRYGAQVCAVIAALLLLLSVTVLHSRLSFSRDSRLSPKVGLGLRFPNSKVPPIDPQNDAVVLDPLTQDSDPGGNSGADDRIDELDVMEEERIRLGFPMRRRF</sequence>
<name>A0A438FZ52_VITVI</name>
<protein>
    <submittedName>
        <fullName evidence="2">Uncharacterized protein</fullName>
    </submittedName>
</protein>
<accession>A0A438FZ52</accession>
<feature type="region of interest" description="Disordered" evidence="1">
    <location>
        <begin position="72"/>
        <end position="92"/>
    </location>
</feature>
<organism evidence="2 3">
    <name type="scientific">Vitis vinifera</name>
    <name type="common">Grape</name>
    <dbReference type="NCBI Taxonomy" id="29760"/>
    <lineage>
        <taxon>Eukaryota</taxon>
        <taxon>Viridiplantae</taxon>
        <taxon>Streptophyta</taxon>
        <taxon>Embryophyta</taxon>
        <taxon>Tracheophyta</taxon>
        <taxon>Spermatophyta</taxon>
        <taxon>Magnoliopsida</taxon>
        <taxon>eudicotyledons</taxon>
        <taxon>Gunneridae</taxon>
        <taxon>Pentapetalae</taxon>
        <taxon>rosids</taxon>
        <taxon>Vitales</taxon>
        <taxon>Vitaceae</taxon>
        <taxon>Viteae</taxon>
        <taxon>Vitis</taxon>
    </lineage>
</organism>